<name>A0ACC0BA82_CATRO</name>
<dbReference type="Proteomes" id="UP001060085">
    <property type="component" value="Linkage Group LG04"/>
</dbReference>
<comment type="caution">
    <text evidence="1">The sequence shown here is derived from an EMBL/GenBank/DDBJ whole genome shotgun (WGS) entry which is preliminary data.</text>
</comment>
<sequence length="552" mass="61014">MINYMGGGGKVEVISSKGCSRLLAEISPSIPSFRGHGLQSYAVEPMSPASNSSAVSESATENRTRGPFSGLVICVTGLSKEARKQVMDATERLGGEYSPNLHPQCTHLVVQSFHGRKFEHALKHGSKNGLFVVTLGWFVDSVRRNLRLSESLYSVKIVGESGMPSDDLNRLAPNAGVEKSCVPYGSLEYSNKSDMIEGQKLRVTEREPKRRNTSSPLSGYSFYIDADVSTELQSKVVEAVSAAGATLVDQWYIGCSASHVVCEGPSVRKYLGHSSDLVTPLWVLKTVKEKCPQRLVQVSADLARQTTIALDAIHAGTSGKEINGVAPQVAPSSMEERQKIANLAKEWVRKRRNHRMQTCQTPIRPITPNSLLDSVCWSISEPTSSATIYTESSSVEDTNEQNTSMFFDARADGKESDASFINFSRPLTESEKSELILKTHFLTILFPVDRFSEMGPCSRTIFSNNGFTCLQVLDYVYAFYQENMSAAEIEVAIHTDSRYADRLRSIYSSNEAGKHDLTFKRIEFLGSRKSFEMLKRVSGDNNSNVYELLIRA</sequence>
<accession>A0ACC0BA82</accession>
<gene>
    <name evidence="1" type="ORF">M9H77_19388</name>
</gene>
<reference evidence="2" key="1">
    <citation type="journal article" date="2023" name="Nat. Plants">
        <title>Single-cell RNA sequencing provides a high-resolution roadmap for understanding the multicellular compartmentation of specialized metabolism.</title>
        <authorList>
            <person name="Sun S."/>
            <person name="Shen X."/>
            <person name="Li Y."/>
            <person name="Li Y."/>
            <person name="Wang S."/>
            <person name="Li R."/>
            <person name="Zhang H."/>
            <person name="Shen G."/>
            <person name="Guo B."/>
            <person name="Wei J."/>
            <person name="Xu J."/>
            <person name="St-Pierre B."/>
            <person name="Chen S."/>
            <person name="Sun C."/>
        </authorList>
    </citation>
    <scope>NUCLEOTIDE SEQUENCE [LARGE SCALE GENOMIC DNA]</scope>
</reference>
<proteinExistence type="predicted"/>
<protein>
    <submittedName>
        <fullName evidence="1">Uncharacterized protein</fullName>
    </submittedName>
</protein>
<keyword evidence="2" id="KW-1185">Reference proteome</keyword>
<evidence type="ECO:0000313" key="2">
    <source>
        <dbReference type="Proteomes" id="UP001060085"/>
    </source>
</evidence>
<organism evidence="1 2">
    <name type="scientific">Catharanthus roseus</name>
    <name type="common">Madagascar periwinkle</name>
    <name type="synonym">Vinca rosea</name>
    <dbReference type="NCBI Taxonomy" id="4058"/>
    <lineage>
        <taxon>Eukaryota</taxon>
        <taxon>Viridiplantae</taxon>
        <taxon>Streptophyta</taxon>
        <taxon>Embryophyta</taxon>
        <taxon>Tracheophyta</taxon>
        <taxon>Spermatophyta</taxon>
        <taxon>Magnoliopsida</taxon>
        <taxon>eudicotyledons</taxon>
        <taxon>Gunneridae</taxon>
        <taxon>Pentapetalae</taxon>
        <taxon>asterids</taxon>
        <taxon>lamiids</taxon>
        <taxon>Gentianales</taxon>
        <taxon>Apocynaceae</taxon>
        <taxon>Rauvolfioideae</taxon>
        <taxon>Vinceae</taxon>
        <taxon>Catharanthinae</taxon>
        <taxon>Catharanthus</taxon>
    </lineage>
</organism>
<evidence type="ECO:0000313" key="1">
    <source>
        <dbReference type="EMBL" id="KAI5669535.1"/>
    </source>
</evidence>
<dbReference type="EMBL" id="CM044704">
    <property type="protein sequence ID" value="KAI5669535.1"/>
    <property type="molecule type" value="Genomic_DNA"/>
</dbReference>